<keyword evidence="3" id="KW-1185">Reference proteome</keyword>
<dbReference type="OrthoDB" id="3167181at2759"/>
<dbReference type="AlphaFoldDB" id="A0A9P6CMM2"/>
<evidence type="ECO:0000313" key="2">
    <source>
        <dbReference type="EMBL" id="KAF9466089.1"/>
    </source>
</evidence>
<keyword evidence="1" id="KW-0732">Signal</keyword>
<feature type="signal peptide" evidence="1">
    <location>
        <begin position="1"/>
        <end position="22"/>
    </location>
</feature>
<organism evidence="2 3">
    <name type="scientific">Collybia nuda</name>
    <dbReference type="NCBI Taxonomy" id="64659"/>
    <lineage>
        <taxon>Eukaryota</taxon>
        <taxon>Fungi</taxon>
        <taxon>Dikarya</taxon>
        <taxon>Basidiomycota</taxon>
        <taxon>Agaricomycotina</taxon>
        <taxon>Agaricomycetes</taxon>
        <taxon>Agaricomycetidae</taxon>
        <taxon>Agaricales</taxon>
        <taxon>Tricholomatineae</taxon>
        <taxon>Clitocybaceae</taxon>
        <taxon>Collybia</taxon>
    </lineage>
</organism>
<dbReference type="Proteomes" id="UP000807353">
    <property type="component" value="Unassembled WGS sequence"/>
</dbReference>
<name>A0A9P6CMM2_9AGAR</name>
<accession>A0A9P6CMM2</accession>
<gene>
    <name evidence="2" type="ORF">BDZ94DRAFT_1234072</name>
</gene>
<feature type="chain" id="PRO_5040257404" evidence="1">
    <location>
        <begin position="23"/>
        <end position="248"/>
    </location>
</feature>
<evidence type="ECO:0000256" key="1">
    <source>
        <dbReference type="SAM" id="SignalP"/>
    </source>
</evidence>
<evidence type="ECO:0000313" key="3">
    <source>
        <dbReference type="Proteomes" id="UP000807353"/>
    </source>
</evidence>
<protein>
    <submittedName>
        <fullName evidence="2">Uncharacterized protein</fullName>
    </submittedName>
</protein>
<dbReference type="EMBL" id="MU150243">
    <property type="protein sequence ID" value="KAF9466089.1"/>
    <property type="molecule type" value="Genomic_DNA"/>
</dbReference>
<comment type="caution">
    <text evidence="2">The sequence shown here is derived from an EMBL/GenBank/DDBJ whole genome shotgun (WGS) entry which is preliminary data.</text>
</comment>
<proteinExistence type="predicted"/>
<sequence length="248" mass="26671">MLLTNFPIATSLILTLLSSVSCKPVHETNAQRMARGLPPSAPKFGRTLPGAKRTYTSAIPRIPYSGRLEVRQEDGSVAGYVRNSNSSGAISKFDHSSGLNFLGPEQELHVSFTAPFSGNGPFDIVASNPLFPAPFYVGASGTADINSIAGDSRNTISFSNVEQTPKNTIPIASATDGLNTFIESAIWSINPKTKELKAQYINPDKSKPETIIGYDIRANRLFFVGNITAYNVNNDTPASTVQLYLVAL</sequence>
<reference evidence="2" key="1">
    <citation type="submission" date="2020-11" db="EMBL/GenBank/DDBJ databases">
        <authorList>
            <consortium name="DOE Joint Genome Institute"/>
            <person name="Ahrendt S."/>
            <person name="Riley R."/>
            <person name="Andreopoulos W."/>
            <person name="Labutti K."/>
            <person name="Pangilinan J."/>
            <person name="Ruiz-Duenas F.J."/>
            <person name="Barrasa J.M."/>
            <person name="Sanchez-Garcia M."/>
            <person name="Camarero S."/>
            <person name="Miyauchi S."/>
            <person name="Serrano A."/>
            <person name="Linde D."/>
            <person name="Babiker R."/>
            <person name="Drula E."/>
            <person name="Ayuso-Fernandez I."/>
            <person name="Pacheco R."/>
            <person name="Padilla G."/>
            <person name="Ferreira P."/>
            <person name="Barriuso J."/>
            <person name="Kellner H."/>
            <person name="Castanera R."/>
            <person name="Alfaro M."/>
            <person name="Ramirez L."/>
            <person name="Pisabarro A.G."/>
            <person name="Kuo A."/>
            <person name="Tritt A."/>
            <person name="Lipzen A."/>
            <person name="He G."/>
            <person name="Yan M."/>
            <person name="Ng V."/>
            <person name="Cullen D."/>
            <person name="Martin F."/>
            <person name="Rosso M.-N."/>
            <person name="Henrissat B."/>
            <person name="Hibbett D."/>
            <person name="Martinez A.T."/>
            <person name="Grigoriev I.V."/>
        </authorList>
    </citation>
    <scope>NUCLEOTIDE SEQUENCE</scope>
    <source>
        <strain evidence="2">CBS 247.69</strain>
    </source>
</reference>